<dbReference type="EMBL" id="JACBAD010002125">
    <property type="protein sequence ID" value="KAF7114339.1"/>
    <property type="molecule type" value="Genomic_DNA"/>
</dbReference>
<comment type="subcellular location">
    <subcellularLocation>
        <location evidence="1">Cell membrane</location>
        <topology evidence="1">Lipid-anchor</topology>
        <topology evidence="1">GPI-anchor</topology>
    </subcellularLocation>
</comment>
<feature type="domain" description="Peptidase A1" evidence="17">
    <location>
        <begin position="106"/>
        <end position="413"/>
    </location>
</feature>
<evidence type="ECO:0000256" key="6">
    <source>
        <dbReference type="ARBA" id="ARBA00022729"/>
    </source>
</evidence>
<dbReference type="GO" id="GO:0004190">
    <property type="term" value="F:aspartic-type endopeptidase activity"/>
    <property type="evidence" value="ECO:0007669"/>
    <property type="project" value="UniProtKB-KW"/>
</dbReference>
<keyword evidence="10" id="KW-0472">Membrane</keyword>
<dbReference type="SUPFAM" id="SSF50630">
    <property type="entry name" value="Acid proteases"/>
    <property type="match status" value="1"/>
</dbReference>
<feature type="active site" evidence="13">
    <location>
        <position position="124"/>
    </location>
</feature>
<feature type="disulfide bond" evidence="14">
    <location>
        <begin position="137"/>
        <end position="142"/>
    </location>
</feature>
<dbReference type="Pfam" id="PF00026">
    <property type="entry name" value="Asp"/>
    <property type="match status" value="1"/>
</dbReference>
<evidence type="ECO:0000256" key="2">
    <source>
        <dbReference type="ARBA" id="ARBA00007447"/>
    </source>
</evidence>
<evidence type="ECO:0000256" key="8">
    <source>
        <dbReference type="ARBA" id="ARBA00022801"/>
    </source>
</evidence>
<dbReference type="PANTHER" id="PTHR47966">
    <property type="entry name" value="BETA-SITE APP-CLEAVING ENZYME, ISOFORM A-RELATED"/>
    <property type="match status" value="1"/>
</dbReference>
<evidence type="ECO:0000256" key="16">
    <source>
        <dbReference type="SAM" id="SignalP"/>
    </source>
</evidence>
<dbReference type="PANTHER" id="PTHR47966:SF75">
    <property type="entry name" value="ENDOPEPTIDASE (CTSD), PUTATIVE (AFU_ORTHOLOGUE AFUA_4G07040)-RELATED"/>
    <property type="match status" value="1"/>
</dbReference>
<dbReference type="InterPro" id="IPR033121">
    <property type="entry name" value="PEPTIDASE_A1"/>
</dbReference>
<evidence type="ECO:0000259" key="17">
    <source>
        <dbReference type="PROSITE" id="PS51767"/>
    </source>
</evidence>
<keyword evidence="5" id="KW-0645">Protease</keyword>
<protein>
    <recommendedName>
        <fullName evidence="17">Peptidase A1 domain-containing protein</fullName>
    </recommendedName>
</protein>
<evidence type="ECO:0000256" key="10">
    <source>
        <dbReference type="ARBA" id="ARBA00023136"/>
    </source>
</evidence>
<evidence type="ECO:0000256" key="4">
    <source>
        <dbReference type="ARBA" id="ARBA00022622"/>
    </source>
</evidence>
<feature type="region of interest" description="Disordered" evidence="15">
    <location>
        <begin position="416"/>
        <end position="461"/>
    </location>
</feature>
<keyword evidence="14" id="KW-1015">Disulfide bond</keyword>
<dbReference type="GO" id="GO:0006508">
    <property type="term" value="P:proteolysis"/>
    <property type="evidence" value="ECO:0007669"/>
    <property type="project" value="UniProtKB-KW"/>
</dbReference>
<dbReference type="PROSITE" id="PS51767">
    <property type="entry name" value="PEPTIDASE_A1"/>
    <property type="match status" value="1"/>
</dbReference>
<sequence>MHFLQCLLSTVSLASTVTAFVPYSFHLDVSTDGSSSNDVARRFVPYKLLPDDSDNDSGSSSNDGSLTLDLKKLPVRRDNNYKVVMAEDPTTPNTAALNQEGLDYSYFATVKVGSQDQQMWMVLDTGGPHTWVFGSNCTTEACQRHETFGEVDSKTLELLPMHWAVGYGTGSVSGVLGNDSLSLAGLNVDMVFGLANDASTDFESYAMDGILGLGRSANSNFNTPSFMDTVAAQHLLKSNIIGFSFSRNEDGARDGAANFGNVDTTRFTGDIVYTNTIGDSSNWRIPLDDASVNGTPCHFVNRTAVIDTGSSYVMLPPGDATVLHNLIPGATTTTQGQNFTLPCDSTAVVQVSFSGISYSISPKDYVGPHYGSACVSTIVGQALDGDDVWLLGDVFLKNVYSVFDYDNDRIGFANRSLSATTSPPTPTATAASESATAATESATDGAVSATDEAASTSPGSTALHTGSAPSIVSRFVHWPAVSVLLCMVLF</sequence>
<evidence type="ECO:0000256" key="9">
    <source>
        <dbReference type="ARBA" id="ARBA00023026"/>
    </source>
</evidence>
<dbReference type="Proteomes" id="UP000662466">
    <property type="component" value="Unassembled WGS sequence"/>
</dbReference>
<dbReference type="OrthoDB" id="28208at2759"/>
<keyword evidence="6 16" id="KW-0732">Signal</keyword>
<keyword evidence="7" id="KW-0064">Aspartyl protease</keyword>
<comment type="similarity">
    <text evidence="2">Belongs to the peptidase A1 family.</text>
</comment>
<evidence type="ECO:0000313" key="19">
    <source>
        <dbReference type="EMBL" id="KAF7156152.1"/>
    </source>
</evidence>
<proteinExistence type="inferred from homology"/>
<keyword evidence="12" id="KW-0449">Lipoprotein</keyword>
<organism evidence="18 20">
    <name type="scientific">Aspergillus hiratsukae</name>
    <dbReference type="NCBI Taxonomy" id="1194566"/>
    <lineage>
        <taxon>Eukaryota</taxon>
        <taxon>Fungi</taxon>
        <taxon>Dikarya</taxon>
        <taxon>Ascomycota</taxon>
        <taxon>Pezizomycotina</taxon>
        <taxon>Eurotiomycetes</taxon>
        <taxon>Eurotiomycetidae</taxon>
        <taxon>Eurotiales</taxon>
        <taxon>Aspergillaceae</taxon>
        <taxon>Aspergillus</taxon>
        <taxon>Aspergillus subgen. Fumigati</taxon>
    </lineage>
</organism>
<dbReference type="InterPro" id="IPR001461">
    <property type="entry name" value="Aspartic_peptidase_A1"/>
</dbReference>
<accession>A0A8H6P0N3</accession>
<dbReference type="InterPro" id="IPR034164">
    <property type="entry name" value="Pepsin-like_dom"/>
</dbReference>
<evidence type="ECO:0000256" key="11">
    <source>
        <dbReference type="ARBA" id="ARBA00023180"/>
    </source>
</evidence>
<keyword evidence="20" id="KW-1185">Reference proteome</keyword>
<keyword evidence="8" id="KW-0378">Hydrolase</keyword>
<dbReference type="PRINTS" id="PR00792">
    <property type="entry name" value="PEPSIN"/>
</dbReference>
<evidence type="ECO:0000256" key="5">
    <source>
        <dbReference type="ARBA" id="ARBA00022670"/>
    </source>
</evidence>
<dbReference type="Proteomes" id="UP000630445">
    <property type="component" value="Unassembled WGS sequence"/>
</dbReference>
<dbReference type="FunFam" id="2.40.70.10:FF:000060">
    <property type="entry name" value="Aspartic-type endopeptidase ctsD"/>
    <property type="match status" value="1"/>
</dbReference>
<dbReference type="CDD" id="cd05471">
    <property type="entry name" value="pepsin_like"/>
    <property type="match status" value="1"/>
</dbReference>
<evidence type="ECO:0000256" key="14">
    <source>
        <dbReference type="PIRSR" id="PIRSR601461-2"/>
    </source>
</evidence>
<feature type="signal peptide" evidence="16">
    <location>
        <begin position="1"/>
        <end position="19"/>
    </location>
</feature>
<dbReference type="GO" id="GO:0098552">
    <property type="term" value="C:side of membrane"/>
    <property type="evidence" value="ECO:0007669"/>
    <property type="project" value="UniProtKB-KW"/>
</dbReference>
<dbReference type="FunFam" id="2.40.70.10:FF:000085">
    <property type="entry name" value="Aspartic-type endopeptidase (CtsD), putative"/>
    <property type="match status" value="1"/>
</dbReference>
<dbReference type="EMBL" id="JACBAF010002314">
    <property type="protein sequence ID" value="KAF7156152.1"/>
    <property type="molecule type" value="Genomic_DNA"/>
</dbReference>
<evidence type="ECO:0000256" key="13">
    <source>
        <dbReference type="PIRSR" id="PIRSR601461-1"/>
    </source>
</evidence>
<evidence type="ECO:0000256" key="12">
    <source>
        <dbReference type="ARBA" id="ARBA00023288"/>
    </source>
</evidence>
<dbReference type="Gene3D" id="2.40.70.10">
    <property type="entry name" value="Acid Proteases"/>
    <property type="match status" value="2"/>
</dbReference>
<feature type="chain" id="PRO_5035140767" description="Peptidase A1 domain-containing protein" evidence="16">
    <location>
        <begin position="20"/>
        <end position="490"/>
    </location>
</feature>
<keyword evidence="3" id="KW-1003">Cell membrane</keyword>
<keyword evidence="4" id="KW-0336">GPI-anchor</keyword>
<feature type="compositionally biased region" description="Low complexity" evidence="15">
    <location>
        <begin position="418"/>
        <end position="443"/>
    </location>
</feature>
<evidence type="ECO:0000313" key="18">
    <source>
        <dbReference type="EMBL" id="KAF7114339.1"/>
    </source>
</evidence>
<evidence type="ECO:0000256" key="15">
    <source>
        <dbReference type="SAM" id="MobiDB-lite"/>
    </source>
</evidence>
<gene>
    <name evidence="18" type="ORF">CNMCM5793_008291</name>
    <name evidence="19" type="ORF">CNMCM6106_008878</name>
</gene>
<evidence type="ECO:0000256" key="7">
    <source>
        <dbReference type="ARBA" id="ARBA00022750"/>
    </source>
</evidence>
<evidence type="ECO:0000256" key="1">
    <source>
        <dbReference type="ARBA" id="ARBA00004609"/>
    </source>
</evidence>
<feature type="active site" evidence="13">
    <location>
        <position position="307"/>
    </location>
</feature>
<evidence type="ECO:0000313" key="20">
    <source>
        <dbReference type="Proteomes" id="UP000630445"/>
    </source>
</evidence>
<keyword evidence="11" id="KW-0325">Glycoprotein</keyword>
<name>A0A8H6P0N3_9EURO</name>
<comment type="caution">
    <text evidence="18">The sequence shown here is derived from an EMBL/GenBank/DDBJ whole genome shotgun (WGS) entry which is preliminary data.</text>
</comment>
<evidence type="ECO:0000256" key="3">
    <source>
        <dbReference type="ARBA" id="ARBA00022475"/>
    </source>
</evidence>
<dbReference type="InterPro" id="IPR021109">
    <property type="entry name" value="Peptidase_aspartic_dom_sf"/>
</dbReference>
<keyword evidence="9" id="KW-0843">Virulence</keyword>
<reference evidence="18" key="1">
    <citation type="submission" date="2020-06" db="EMBL/GenBank/DDBJ databases">
        <title>Draft genome sequences of strains closely related to Aspergillus parafelis and Aspergillus hiratsukae.</title>
        <authorList>
            <person name="Dos Santos R.A.C."/>
            <person name="Rivero-Menendez O."/>
            <person name="Steenwyk J.L."/>
            <person name="Mead M.E."/>
            <person name="Goldman G.H."/>
            <person name="Alastruey-Izquierdo A."/>
            <person name="Rokas A."/>
        </authorList>
    </citation>
    <scope>NUCLEOTIDE SEQUENCE</scope>
    <source>
        <strain evidence="18">CNM-CM5793</strain>
        <strain evidence="19">CNM-CM6106</strain>
    </source>
</reference>
<dbReference type="AlphaFoldDB" id="A0A8H6P0N3"/>
<dbReference type="GO" id="GO:0005886">
    <property type="term" value="C:plasma membrane"/>
    <property type="evidence" value="ECO:0007669"/>
    <property type="project" value="UniProtKB-SubCell"/>
</dbReference>